<proteinExistence type="predicted"/>
<keyword evidence="2" id="KW-1185">Reference proteome</keyword>
<protein>
    <submittedName>
        <fullName evidence="1">GNAT family N-acetyltransferase</fullName>
    </submittedName>
</protein>
<name>A0ACD5AK92_9ACTN</name>
<organism evidence="1 2">
    <name type="scientific">Streptomyces citrinus</name>
    <dbReference type="NCBI Taxonomy" id="3118173"/>
    <lineage>
        <taxon>Bacteria</taxon>
        <taxon>Bacillati</taxon>
        <taxon>Actinomycetota</taxon>
        <taxon>Actinomycetes</taxon>
        <taxon>Kitasatosporales</taxon>
        <taxon>Streptomycetaceae</taxon>
        <taxon>Streptomyces</taxon>
    </lineage>
</organism>
<evidence type="ECO:0000313" key="2">
    <source>
        <dbReference type="Proteomes" id="UP001432251"/>
    </source>
</evidence>
<dbReference type="Proteomes" id="UP001432251">
    <property type="component" value="Chromosome"/>
</dbReference>
<reference evidence="1" key="1">
    <citation type="journal article" date="2025" name="Int. J. Syst. Evol. Microbiol.">
        <title>Streptomyces citrinus sp. nov., with yellow diffusible pigment.</title>
        <authorList>
            <person name="He Y."/>
            <person name="Yang E."/>
            <person name="Xu J."/>
            <person name="Sun Y."/>
            <person name="Sun L."/>
        </authorList>
    </citation>
    <scope>NUCLEOTIDE SEQUENCE</scope>
    <source>
        <strain evidence="1">Q6</strain>
    </source>
</reference>
<accession>A0ACD5AK92</accession>
<sequence>MNRPARTPVLLRPMTLDDCAAVAEVRVRGWRFAYAGLMPRAYLDAMSADRDAERRRELFGRSEEYVAERAGRVIGWGCHGPCRDTDVPPGEGELYALYVDPAQLSTGVGRALLETCLAGSLAAGRPVMRLWVVEGNARARRFYERAGFVADGAREPYEVGGASVPELRYRRGPAAT</sequence>
<gene>
    <name evidence="1" type="ORF">V2W30_32485</name>
</gene>
<dbReference type="EMBL" id="CP146022">
    <property type="protein sequence ID" value="WWQ67589.1"/>
    <property type="molecule type" value="Genomic_DNA"/>
</dbReference>
<evidence type="ECO:0000313" key="1">
    <source>
        <dbReference type="EMBL" id="WWQ67589.1"/>
    </source>
</evidence>